<evidence type="ECO:0000256" key="2">
    <source>
        <dbReference type="ARBA" id="ARBA00022679"/>
    </source>
</evidence>
<dbReference type="EMBL" id="BTCL01000006">
    <property type="protein sequence ID" value="GMK45198.1"/>
    <property type="molecule type" value="Genomic_DNA"/>
</dbReference>
<dbReference type="InterPro" id="IPR029063">
    <property type="entry name" value="SAM-dependent_MTases_sf"/>
</dbReference>
<keyword evidence="5" id="KW-1185">Reference proteome</keyword>
<organism evidence="4 5">
    <name type="scientific">Paenibacillus glycanilyticus</name>
    <dbReference type="NCBI Taxonomy" id="126569"/>
    <lineage>
        <taxon>Bacteria</taxon>
        <taxon>Bacillati</taxon>
        <taxon>Bacillota</taxon>
        <taxon>Bacilli</taxon>
        <taxon>Bacillales</taxon>
        <taxon>Paenibacillaceae</taxon>
        <taxon>Paenibacillus</taxon>
    </lineage>
</organism>
<proteinExistence type="predicted"/>
<dbReference type="PANTHER" id="PTHR10509:SF14">
    <property type="entry name" value="CAFFEOYL-COA O-METHYLTRANSFERASE 3-RELATED"/>
    <property type="match status" value="1"/>
</dbReference>
<comment type="caution">
    <text evidence="4">The sequence shown here is derived from an EMBL/GenBank/DDBJ whole genome shotgun (WGS) entry which is preliminary data.</text>
</comment>
<dbReference type="PROSITE" id="PS51682">
    <property type="entry name" value="SAM_OMT_I"/>
    <property type="match status" value="1"/>
</dbReference>
<name>A0ABQ6NK82_9BACL</name>
<gene>
    <name evidence="4" type="ORF">PghCCS26_23260</name>
</gene>
<evidence type="ECO:0000313" key="5">
    <source>
        <dbReference type="Proteomes" id="UP001285921"/>
    </source>
</evidence>
<dbReference type="CDD" id="cd02440">
    <property type="entry name" value="AdoMet_MTases"/>
    <property type="match status" value="1"/>
</dbReference>
<dbReference type="PANTHER" id="PTHR10509">
    <property type="entry name" value="O-METHYLTRANSFERASE-RELATED"/>
    <property type="match status" value="1"/>
</dbReference>
<dbReference type="Pfam" id="PF01596">
    <property type="entry name" value="Methyltransf_3"/>
    <property type="match status" value="1"/>
</dbReference>
<evidence type="ECO:0000256" key="3">
    <source>
        <dbReference type="ARBA" id="ARBA00022691"/>
    </source>
</evidence>
<sequence>MMSTLHTWEKVDAYLTEQLIQQDSILEQVLANNKEADLPAIDVAPNQGKLLSLYAQMIGAERILEIGTLGGYSTIWMARALPEHGKLITLELDPHHAVVASQNIALAGLSQKVEIRGGEALEQLAKLEEEGAEPFDLIFIDADKPNNPLYLQWALRLSRPGTVIVGDNVVREGEVTNRHSTDPRVQGVRKFMELLAEDPRMTATAIQTVGAKGYDGFALGIVKS</sequence>
<keyword evidence="3" id="KW-0949">S-adenosyl-L-methionine</keyword>
<accession>A0ABQ6NK82</accession>
<evidence type="ECO:0000256" key="1">
    <source>
        <dbReference type="ARBA" id="ARBA00022603"/>
    </source>
</evidence>
<dbReference type="InterPro" id="IPR050362">
    <property type="entry name" value="Cation-dep_OMT"/>
</dbReference>
<evidence type="ECO:0000313" key="4">
    <source>
        <dbReference type="EMBL" id="GMK45198.1"/>
    </source>
</evidence>
<dbReference type="Gene3D" id="3.40.50.150">
    <property type="entry name" value="Vaccinia Virus protein VP39"/>
    <property type="match status" value="1"/>
</dbReference>
<keyword evidence="2" id="KW-0808">Transferase</keyword>
<dbReference type="SUPFAM" id="SSF53335">
    <property type="entry name" value="S-adenosyl-L-methionine-dependent methyltransferases"/>
    <property type="match status" value="1"/>
</dbReference>
<dbReference type="Proteomes" id="UP001285921">
    <property type="component" value="Unassembled WGS sequence"/>
</dbReference>
<keyword evidence="1" id="KW-0489">Methyltransferase</keyword>
<protein>
    <submittedName>
        <fullName evidence="4">O-methyltransferase</fullName>
    </submittedName>
</protein>
<dbReference type="InterPro" id="IPR002935">
    <property type="entry name" value="SAM_O-MeTrfase"/>
</dbReference>
<reference evidence="4 5" key="1">
    <citation type="submission" date="2023-05" db="EMBL/GenBank/DDBJ databases">
        <title>Draft genome of Paenibacillus sp. CCS26.</title>
        <authorList>
            <person name="Akita H."/>
            <person name="Shinto Y."/>
            <person name="Kimura Z."/>
        </authorList>
    </citation>
    <scope>NUCLEOTIDE SEQUENCE [LARGE SCALE GENOMIC DNA]</scope>
    <source>
        <strain evidence="4 5">CCS26</strain>
    </source>
</reference>